<dbReference type="OrthoDB" id="2684402at2759"/>
<dbReference type="Pfam" id="PF12842">
    <property type="entry name" value="DUF3819"/>
    <property type="match status" value="1"/>
</dbReference>
<organism evidence="2 3">
    <name type="scientific">Suillus luteus UH-Slu-Lm8-n1</name>
    <dbReference type="NCBI Taxonomy" id="930992"/>
    <lineage>
        <taxon>Eukaryota</taxon>
        <taxon>Fungi</taxon>
        <taxon>Dikarya</taxon>
        <taxon>Basidiomycota</taxon>
        <taxon>Agaricomycotina</taxon>
        <taxon>Agaricomycetes</taxon>
        <taxon>Agaricomycetidae</taxon>
        <taxon>Boletales</taxon>
        <taxon>Suillineae</taxon>
        <taxon>Suillaceae</taxon>
        <taxon>Suillus</taxon>
    </lineage>
</organism>
<dbReference type="GO" id="GO:0017148">
    <property type="term" value="P:negative regulation of translation"/>
    <property type="evidence" value="ECO:0007669"/>
    <property type="project" value="InterPro"/>
</dbReference>
<dbReference type="HOGENOM" id="CLU_2533810_0_0_1"/>
<evidence type="ECO:0000313" key="3">
    <source>
        <dbReference type="Proteomes" id="UP000054485"/>
    </source>
</evidence>
<protein>
    <recommendedName>
        <fullName evidence="1">CCR4-NOT transcription complex subunit 1 domain-containing protein</fullName>
    </recommendedName>
</protein>
<dbReference type="InterPro" id="IPR040398">
    <property type="entry name" value="Not1"/>
</dbReference>
<keyword evidence="3" id="KW-1185">Reference proteome</keyword>
<dbReference type="PANTHER" id="PTHR13162">
    <property type="entry name" value="CCR4-NOT TRANSCRIPTION COMPLEX"/>
    <property type="match status" value="1"/>
</dbReference>
<dbReference type="PANTHER" id="PTHR13162:SF8">
    <property type="entry name" value="CCR4-NOT TRANSCRIPTION COMPLEX SUBUNIT 1"/>
    <property type="match status" value="1"/>
</dbReference>
<evidence type="ECO:0000313" key="2">
    <source>
        <dbReference type="EMBL" id="KIK32898.1"/>
    </source>
</evidence>
<reference evidence="2 3" key="1">
    <citation type="submission" date="2014-04" db="EMBL/GenBank/DDBJ databases">
        <authorList>
            <consortium name="DOE Joint Genome Institute"/>
            <person name="Kuo A."/>
            <person name="Ruytinx J."/>
            <person name="Rineau F."/>
            <person name="Colpaert J."/>
            <person name="Kohler A."/>
            <person name="Nagy L.G."/>
            <person name="Floudas D."/>
            <person name="Copeland A."/>
            <person name="Barry K.W."/>
            <person name="Cichocki N."/>
            <person name="Veneault-Fourrey C."/>
            <person name="LaButti K."/>
            <person name="Lindquist E.A."/>
            <person name="Lipzen A."/>
            <person name="Lundell T."/>
            <person name="Morin E."/>
            <person name="Murat C."/>
            <person name="Sun H."/>
            <person name="Tunlid A."/>
            <person name="Henrissat B."/>
            <person name="Grigoriev I.V."/>
            <person name="Hibbett D.S."/>
            <person name="Martin F."/>
            <person name="Nordberg H.P."/>
            <person name="Cantor M.N."/>
            <person name="Hua S.X."/>
        </authorList>
    </citation>
    <scope>NUCLEOTIDE SEQUENCE [LARGE SCALE GENOMIC DNA]</scope>
    <source>
        <strain evidence="2 3">UH-Slu-Lm8-n1</strain>
    </source>
</reference>
<dbReference type="GO" id="GO:0000932">
    <property type="term" value="C:P-body"/>
    <property type="evidence" value="ECO:0007669"/>
    <property type="project" value="TreeGrafter"/>
</dbReference>
<accession>A0A0D0ALV6</accession>
<dbReference type="GO" id="GO:0060090">
    <property type="term" value="F:molecular adaptor activity"/>
    <property type="evidence" value="ECO:0007669"/>
    <property type="project" value="TreeGrafter"/>
</dbReference>
<dbReference type="Proteomes" id="UP000054485">
    <property type="component" value="Unassembled WGS sequence"/>
</dbReference>
<gene>
    <name evidence="2" type="ORF">CY34DRAFT_793071</name>
</gene>
<dbReference type="InParanoid" id="A0A0D0ALV6"/>
<reference evidence="3" key="2">
    <citation type="submission" date="2015-01" db="EMBL/GenBank/DDBJ databases">
        <title>Evolutionary Origins and Diversification of the Mycorrhizal Mutualists.</title>
        <authorList>
            <consortium name="DOE Joint Genome Institute"/>
            <consortium name="Mycorrhizal Genomics Consortium"/>
            <person name="Kohler A."/>
            <person name="Kuo A."/>
            <person name="Nagy L.G."/>
            <person name="Floudas D."/>
            <person name="Copeland A."/>
            <person name="Barry K.W."/>
            <person name="Cichocki N."/>
            <person name="Veneault-Fourrey C."/>
            <person name="LaButti K."/>
            <person name="Lindquist E.A."/>
            <person name="Lipzen A."/>
            <person name="Lundell T."/>
            <person name="Morin E."/>
            <person name="Murat C."/>
            <person name="Riley R."/>
            <person name="Ohm R."/>
            <person name="Sun H."/>
            <person name="Tunlid A."/>
            <person name="Henrissat B."/>
            <person name="Grigoriev I.V."/>
            <person name="Hibbett D.S."/>
            <person name="Martin F."/>
        </authorList>
    </citation>
    <scope>NUCLEOTIDE SEQUENCE [LARGE SCALE GENOMIC DNA]</scope>
    <source>
        <strain evidence="3">UH-Slu-Lm8-n1</strain>
    </source>
</reference>
<dbReference type="GO" id="GO:0000288">
    <property type="term" value="P:nuclear-transcribed mRNA catabolic process, deadenylation-dependent decay"/>
    <property type="evidence" value="ECO:0007669"/>
    <property type="project" value="TreeGrafter"/>
</dbReference>
<feature type="domain" description="CCR4-NOT transcription complex subunit 1" evidence="1">
    <location>
        <begin position="16"/>
        <end position="84"/>
    </location>
</feature>
<dbReference type="AlphaFoldDB" id="A0A0D0ALV6"/>
<sequence>VVVSTQLAPYNGNYSFKRAVQVAVDHAVREIIIPVVERSVTIAGISTRKLVAEDFATEAHEEKLRKAGHLMAQKLAGSLALVTC</sequence>
<evidence type="ECO:0000259" key="1">
    <source>
        <dbReference type="Pfam" id="PF12842"/>
    </source>
</evidence>
<dbReference type="InterPro" id="IPR024557">
    <property type="entry name" value="CNOT1_dom_4"/>
</dbReference>
<dbReference type="STRING" id="930992.A0A0D0ALV6"/>
<dbReference type="EMBL" id="KN836083">
    <property type="protein sequence ID" value="KIK32898.1"/>
    <property type="molecule type" value="Genomic_DNA"/>
</dbReference>
<proteinExistence type="predicted"/>
<name>A0A0D0ALV6_9AGAM</name>
<dbReference type="GO" id="GO:0030015">
    <property type="term" value="C:CCR4-NOT core complex"/>
    <property type="evidence" value="ECO:0007669"/>
    <property type="project" value="InterPro"/>
</dbReference>
<feature type="non-terminal residue" evidence="2">
    <location>
        <position position="84"/>
    </location>
</feature>